<organism evidence="1 2">
    <name type="scientific">Ruminiclostridium sufflavum DSM 19573</name>
    <dbReference type="NCBI Taxonomy" id="1121337"/>
    <lineage>
        <taxon>Bacteria</taxon>
        <taxon>Bacillati</taxon>
        <taxon>Bacillota</taxon>
        <taxon>Clostridia</taxon>
        <taxon>Eubacteriales</taxon>
        <taxon>Oscillospiraceae</taxon>
        <taxon>Ruminiclostridium</taxon>
    </lineage>
</organism>
<evidence type="ECO:0000313" key="1">
    <source>
        <dbReference type="EMBL" id="PYG84282.1"/>
    </source>
</evidence>
<sequence>MGRVIYQGKIDTDFEGFNDNVIFKMANDTYWIQAQYHYWYHYAYRPDALITEENGRNMLTVAGNSIPVRRLDSVIESQIDGEFNGWDGSKQYKLVNGQVWQQAEYKYEYKYAYRPEVIVCDVGGTYIMSVEGTTVPVRRIR</sequence>
<dbReference type="EMBL" id="QKMR01000036">
    <property type="protein sequence ID" value="PYG84282.1"/>
    <property type="molecule type" value="Genomic_DNA"/>
</dbReference>
<dbReference type="RefSeq" id="WP_110463633.1">
    <property type="nucleotide sequence ID" value="NZ_QKMR01000036.1"/>
</dbReference>
<reference evidence="1 2" key="1">
    <citation type="submission" date="2018-06" db="EMBL/GenBank/DDBJ databases">
        <title>Genomic Encyclopedia of Type Strains, Phase I: the one thousand microbial genomes (KMG-I) project.</title>
        <authorList>
            <person name="Kyrpides N."/>
        </authorList>
    </citation>
    <scope>NUCLEOTIDE SEQUENCE [LARGE SCALE GENOMIC DNA]</scope>
    <source>
        <strain evidence="1 2">DSM 19573</strain>
    </source>
</reference>
<comment type="caution">
    <text evidence="1">The sequence shown here is derived from an EMBL/GenBank/DDBJ whole genome shotgun (WGS) entry which is preliminary data.</text>
</comment>
<dbReference type="Proteomes" id="UP000248132">
    <property type="component" value="Unassembled WGS sequence"/>
</dbReference>
<accession>A0A318XJE3</accession>
<gene>
    <name evidence="1" type="ORF">LY28_03702</name>
</gene>
<keyword evidence="2" id="KW-1185">Reference proteome</keyword>
<proteinExistence type="predicted"/>
<dbReference type="OrthoDB" id="5637at2"/>
<dbReference type="AlphaFoldDB" id="A0A318XJE3"/>
<protein>
    <submittedName>
        <fullName evidence="1">Uncharacterized protein</fullName>
    </submittedName>
</protein>
<name>A0A318XJE3_9FIRM</name>
<evidence type="ECO:0000313" key="2">
    <source>
        <dbReference type="Proteomes" id="UP000248132"/>
    </source>
</evidence>